<dbReference type="Pfam" id="PF13419">
    <property type="entry name" value="HAD_2"/>
    <property type="match status" value="1"/>
</dbReference>
<dbReference type="InterPro" id="IPR023214">
    <property type="entry name" value="HAD_sf"/>
</dbReference>
<dbReference type="InterPro" id="IPR023198">
    <property type="entry name" value="PGP-like_dom2"/>
</dbReference>
<dbReference type="NCBIfam" id="TIGR01509">
    <property type="entry name" value="HAD-SF-IA-v3"/>
    <property type="match status" value="1"/>
</dbReference>
<dbReference type="Proteomes" id="UP000462363">
    <property type="component" value="Unassembled WGS sequence"/>
</dbReference>
<dbReference type="SFLD" id="SFLDS00003">
    <property type="entry name" value="Haloacid_Dehalogenase"/>
    <property type="match status" value="1"/>
</dbReference>
<name>A0A844FAQ6_CLOSV</name>
<evidence type="ECO:0000313" key="1">
    <source>
        <dbReference type="EMBL" id="MSS41357.1"/>
    </source>
</evidence>
<accession>A0A844FAQ6</accession>
<comment type="caution">
    <text evidence="1">The sequence shown here is derived from an EMBL/GenBank/DDBJ whole genome shotgun (WGS) entry which is preliminary data.</text>
</comment>
<dbReference type="Gene3D" id="1.10.150.240">
    <property type="entry name" value="Putative phosphatase, domain 2"/>
    <property type="match status" value="1"/>
</dbReference>
<gene>
    <name evidence="1" type="ORF">FYJ37_13660</name>
</gene>
<dbReference type="InterPro" id="IPR036412">
    <property type="entry name" value="HAD-like_sf"/>
</dbReference>
<reference evidence="1 2" key="1">
    <citation type="submission" date="2019-08" db="EMBL/GenBank/DDBJ databases">
        <title>In-depth cultivation of the pig gut microbiome towards novel bacterial diversity and tailored functional studies.</title>
        <authorList>
            <person name="Wylensek D."/>
            <person name="Hitch T.C.A."/>
            <person name="Clavel T."/>
        </authorList>
    </citation>
    <scope>NUCLEOTIDE SEQUENCE [LARGE SCALE GENOMIC DNA]</scope>
    <source>
        <strain evidence="1 2">BL-389-WT-3D</strain>
    </source>
</reference>
<dbReference type="InterPro" id="IPR041492">
    <property type="entry name" value="HAD_2"/>
</dbReference>
<dbReference type="EMBL" id="VUMB01000033">
    <property type="protein sequence ID" value="MSS41357.1"/>
    <property type="molecule type" value="Genomic_DNA"/>
</dbReference>
<sequence length="227" mass="26155">MLQTKMLEDVEAIIFDMDGTLIDSMWIWPSIDDDYLAKYHLTKTDSFHEDMEGMSYTEVAQFFLDTFPDLDLTLEEVMDEWMDMAYDKYMTQVELKEGVHDFILEMRRQGKKIGIATSNARKLVDDTLRALEVEGLFDSVRSACEVAAGKPSPDVYLLVAKEMGVHPENCLVFEDVPMGILAGKNAGMRVCAVDDDFSRPQEDKKKKLADYYIQDYYDIKKETYEVL</sequence>
<dbReference type="AlphaFoldDB" id="A0A844FAQ6"/>
<dbReference type="GO" id="GO:0016791">
    <property type="term" value="F:phosphatase activity"/>
    <property type="evidence" value="ECO:0007669"/>
    <property type="project" value="TreeGrafter"/>
</dbReference>
<dbReference type="SFLD" id="SFLDG01135">
    <property type="entry name" value="C1.5.6:_HAD__Beta-PGM__Phospha"/>
    <property type="match status" value="1"/>
</dbReference>
<dbReference type="RefSeq" id="WP_004606012.1">
    <property type="nucleotide sequence ID" value="NZ_AP024846.1"/>
</dbReference>
<protein>
    <submittedName>
        <fullName evidence="1">HAD family phosphatase</fullName>
    </submittedName>
</protein>
<dbReference type="CDD" id="cd07505">
    <property type="entry name" value="HAD_BPGM-like"/>
    <property type="match status" value="1"/>
</dbReference>
<evidence type="ECO:0000313" key="2">
    <source>
        <dbReference type="Proteomes" id="UP000462363"/>
    </source>
</evidence>
<dbReference type="GeneID" id="62697264"/>
<dbReference type="SFLD" id="SFLDG01129">
    <property type="entry name" value="C1.5:_HAD__Beta-PGM__Phosphata"/>
    <property type="match status" value="1"/>
</dbReference>
<dbReference type="SUPFAM" id="SSF56784">
    <property type="entry name" value="HAD-like"/>
    <property type="match status" value="1"/>
</dbReference>
<organism evidence="1 2">
    <name type="scientific">Clostridium scindens (strain JCM 10418 / VPI 12708)</name>
    <dbReference type="NCBI Taxonomy" id="29347"/>
    <lineage>
        <taxon>Bacteria</taxon>
        <taxon>Bacillati</taxon>
        <taxon>Bacillota</taxon>
        <taxon>Clostridia</taxon>
        <taxon>Lachnospirales</taxon>
        <taxon>Lachnospiraceae</taxon>
    </lineage>
</organism>
<dbReference type="Gene3D" id="3.40.50.1000">
    <property type="entry name" value="HAD superfamily/HAD-like"/>
    <property type="match status" value="1"/>
</dbReference>
<dbReference type="PANTHER" id="PTHR18901">
    <property type="entry name" value="2-DEOXYGLUCOSE-6-PHOSPHATE PHOSPHATASE 2"/>
    <property type="match status" value="1"/>
</dbReference>
<dbReference type="PRINTS" id="PR00413">
    <property type="entry name" value="HADHALOGNASE"/>
</dbReference>
<dbReference type="InterPro" id="IPR006439">
    <property type="entry name" value="HAD-SF_hydro_IA"/>
</dbReference>
<proteinExistence type="predicted"/>
<dbReference type="PANTHER" id="PTHR18901:SF38">
    <property type="entry name" value="PSEUDOURIDINE-5'-PHOSPHATASE"/>
    <property type="match status" value="1"/>
</dbReference>